<dbReference type="GeneID" id="29990216"/>
<dbReference type="InterPro" id="IPR053206">
    <property type="entry name" value="Dimeric_xanthone_biosynth"/>
</dbReference>
<name>A0A2P4Z939_9HYPO</name>
<accession>A0A2P4Z939</accession>
<keyword evidence="3" id="KW-1185">Reference proteome</keyword>
<reference evidence="2 3" key="1">
    <citation type="journal article" date="2016" name="Genome Announc.">
        <title>Draft Whole-Genome Sequence of Trichoderma gamsii T6085, a Promising Biocontrol Agent of Fusarium Head Blight on Wheat.</title>
        <authorList>
            <person name="Baroncelli R."/>
            <person name="Zapparata A."/>
            <person name="Piaggeschi G."/>
            <person name="Sarrocco S."/>
            <person name="Vannacci G."/>
        </authorList>
    </citation>
    <scope>NUCLEOTIDE SEQUENCE [LARGE SCALE GENOMIC DNA]</scope>
    <source>
        <strain evidence="2 3">T6085</strain>
    </source>
</reference>
<dbReference type="RefSeq" id="XP_018656628.2">
    <property type="nucleotide sequence ID" value="XM_018810133.2"/>
</dbReference>
<dbReference type="Pfam" id="PF01814">
    <property type="entry name" value="Hemerythrin"/>
    <property type="match status" value="1"/>
</dbReference>
<evidence type="ECO:0000313" key="2">
    <source>
        <dbReference type="EMBL" id="PON20820.1"/>
    </source>
</evidence>
<evidence type="ECO:0000259" key="1">
    <source>
        <dbReference type="Pfam" id="PF01814"/>
    </source>
</evidence>
<sequence>MLILKSLTRNLLLNSSVVTNRARIIAATPKQQAFYISHSAIQRNAFTMATAGEAPKDTKEPCPVKEELPKLSDHEFRIYNRLADKMNWFHNNFRQSWNVLWQACTTGRRPQGMSLKQLFQIGTEFAEHLTVHHRIEETYFFPMLAKRMPEFDPKNGDLVKQHAQIHEGLEGFEEYIDQSKRGERDFELSVLKEKMESWGGVLWAHLDDEVRSLGAENMRKFWTLQEIQRFNM</sequence>
<dbReference type="PANTHER" id="PTHR38048">
    <property type="entry name" value="EXPRESSED PROTEIN"/>
    <property type="match status" value="1"/>
</dbReference>
<dbReference type="CDD" id="cd12108">
    <property type="entry name" value="Hr-like"/>
    <property type="match status" value="1"/>
</dbReference>
<dbReference type="Proteomes" id="UP000054821">
    <property type="component" value="Unassembled WGS sequence"/>
</dbReference>
<evidence type="ECO:0000313" key="3">
    <source>
        <dbReference type="Proteomes" id="UP000054821"/>
    </source>
</evidence>
<dbReference type="PANTHER" id="PTHR38048:SF1">
    <property type="entry name" value="HEMERYTHRIN-LIKE DOMAIN-CONTAINING PROTEIN"/>
    <property type="match status" value="1"/>
</dbReference>
<dbReference type="STRING" id="398673.A0A2P4Z939"/>
<dbReference type="InterPro" id="IPR012312">
    <property type="entry name" value="Hemerythrin-like"/>
</dbReference>
<organism evidence="2 3">
    <name type="scientific">Trichoderma gamsii</name>
    <dbReference type="NCBI Taxonomy" id="398673"/>
    <lineage>
        <taxon>Eukaryota</taxon>
        <taxon>Fungi</taxon>
        <taxon>Dikarya</taxon>
        <taxon>Ascomycota</taxon>
        <taxon>Pezizomycotina</taxon>
        <taxon>Sordariomycetes</taxon>
        <taxon>Hypocreomycetidae</taxon>
        <taxon>Hypocreales</taxon>
        <taxon>Hypocreaceae</taxon>
        <taxon>Trichoderma</taxon>
    </lineage>
</organism>
<proteinExistence type="predicted"/>
<feature type="domain" description="Hemerythrin-like" evidence="1">
    <location>
        <begin position="90"/>
        <end position="209"/>
    </location>
</feature>
<dbReference type="Gene3D" id="1.20.120.520">
    <property type="entry name" value="nmb1532 protein domain like"/>
    <property type="match status" value="1"/>
</dbReference>
<gene>
    <name evidence="2" type="ORF">TGAM01_v210327</name>
</gene>
<comment type="caution">
    <text evidence="2">The sequence shown here is derived from an EMBL/GenBank/DDBJ whole genome shotgun (WGS) entry which is preliminary data.</text>
</comment>
<protein>
    <recommendedName>
        <fullName evidence="1">Hemerythrin-like domain-containing protein</fullName>
    </recommendedName>
</protein>
<dbReference type="AlphaFoldDB" id="A0A2P4Z939"/>
<dbReference type="EMBL" id="JPDN02000060">
    <property type="protein sequence ID" value="PON20820.1"/>
    <property type="molecule type" value="Genomic_DNA"/>
</dbReference>